<gene>
    <name evidence="1" type="ORF">UFOPK1495_00974</name>
</gene>
<dbReference type="EMBL" id="CAEZSU010000095">
    <property type="protein sequence ID" value="CAB4552556.1"/>
    <property type="molecule type" value="Genomic_DNA"/>
</dbReference>
<sequence length="81" mass="8358">MVVVDELDSGIVDDVGADDVVVEVGSSDVSGRIVSPGATVATGFVVVVSPEAERFVVPLAHAANRRPQASAEAIAWAKSRR</sequence>
<dbReference type="AlphaFoldDB" id="A0A6J6CMR4"/>
<accession>A0A6J6CMR4</accession>
<name>A0A6J6CMR4_9ZZZZ</name>
<reference evidence="1" key="1">
    <citation type="submission" date="2020-05" db="EMBL/GenBank/DDBJ databases">
        <authorList>
            <person name="Chiriac C."/>
            <person name="Salcher M."/>
            <person name="Ghai R."/>
            <person name="Kavagutti S V."/>
        </authorList>
    </citation>
    <scope>NUCLEOTIDE SEQUENCE</scope>
</reference>
<protein>
    <submittedName>
        <fullName evidence="1">Unannotated protein</fullName>
    </submittedName>
</protein>
<evidence type="ECO:0000313" key="1">
    <source>
        <dbReference type="EMBL" id="CAB4552556.1"/>
    </source>
</evidence>
<organism evidence="1">
    <name type="scientific">freshwater metagenome</name>
    <dbReference type="NCBI Taxonomy" id="449393"/>
    <lineage>
        <taxon>unclassified sequences</taxon>
        <taxon>metagenomes</taxon>
        <taxon>ecological metagenomes</taxon>
    </lineage>
</organism>
<proteinExistence type="predicted"/>